<proteinExistence type="predicted"/>
<keyword evidence="1" id="KW-0812">Transmembrane</keyword>
<keyword evidence="1" id="KW-0472">Membrane</keyword>
<keyword evidence="1" id="KW-1133">Transmembrane helix</keyword>
<keyword evidence="4" id="KW-1185">Reference proteome</keyword>
<dbReference type="Proteomes" id="UP000619238">
    <property type="component" value="Unassembled WGS sequence"/>
</dbReference>
<name>A0ABR7Q4Q7_9FLAO</name>
<accession>A0ABR7Q4Q7</accession>
<dbReference type="RefSeq" id="WP_187560580.1">
    <property type="nucleotide sequence ID" value="NZ_JACGWS010000001.1"/>
</dbReference>
<evidence type="ECO:0000256" key="1">
    <source>
        <dbReference type="SAM" id="Phobius"/>
    </source>
</evidence>
<feature type="transmembrane region" description="Helical" evidence="1">
    <location>
        <begin position="12"/>
        <end position="34"/>
    </location>
</feature>
<evidence type="ECO:0000313" key="3">
    <source>
        <dbReference type="EMBL" id="MBC8753564.1"/>
    </source>
</evidence>
<dbReference type="EMBL" id="JACGWS010000001">
    <property type="protein sequence ID" value="MBC8753564.1"/>
    <property type="molecule type" value="Genomic_DNA"/>
</dbReference>
<gene>
    <name evidence="2" type="ORF">H2O64_02630</name>
    <name evidence="3" type="ORF">H2O64_02700</name>
</gene>
<evidence type="ECO:0000313" key="4">
    <source>
        <dbReference type="Proteomes" id="UP000619238"/>
    </source>
</evidence>
<reference evidence="2 4" key="1">
    <citation type="submission" date="2020-07" db="EMBL/GenBank/DDBJ databases">
        <title>Description of Kordia aestuariivivens sp. nov., isolated from a tidal flat.</title>
        <authorList>
            <person name="Park S."/>
            <person name="Yoon J.-H."/>
        </authorList>
    </citation>
    <scope>NUCLEOTIDE SEQUENCE [LARGE SCALE GENOMIC DNA]</scope>
    <source>
        <strain evidence="2 4">YSTF-M3</strain>
    </source>
</reference>
<organism evidence="2 4">
    <name type="scientific">Kordia aestuariivivens</name>
    <dbReference type="NCBI Taxonomy" id="2759037"/>
    <lineage>
        <taxon>Bacteria</taxon>
        <taxon>Pseudomonadati</taxon>
        <taxon>Bacteroidota</taxon>
        <taxon>Flavobacteriia</taxon>
        <taxon>Flavobacteriales</taxon>
        <taxon>Flavobacteriaceae</taxon>
        <taxon>Kordia</taxon>
    </lineage>
</organism>
<dbReference type="EMBL" id="JACGWS010000001">
    <property type="protein sequence ID" value="MBC8753550.1"/>
    <property type="molecule type" value="Genomic_DNA"/>
</dbReference>
<evidence type="ECO:0000313" key="2">
    <source>
        <dbReference type="EMBL" id="MBC8753550.1"/>
    </source>
</evidence>
<protein>
    <submittedName>
        <fullName evidence="2">Uncharacterized protein</fullName>
    </submittedName>
</protein>
<sequence>MNNTMHDFSWLLFLAQLLPILKIIFWIVVGYYTIKLYKAILRYVTRFDSDTE</sequence>
<comment type="caution">
    <text evidence="2">The sequence shown here is derived from an EMBL/GenBank/DDBJ whole genome shotgun (WGS) entry which is preliminary data.</text>
</comment>